<evidence type="ECO:0000313" key="1">
    <source>
        <dbReference type="EMBL" id="MTI25246.1"/>
    </source>
</evidence>
<keyword evidence="1" id="KW-0378">Hydrolase</keyword>
<accession>A0ABW9RMM5</accession>
<keyword evidence="2" id="KW-1185">Reference proteome</keyword>
<comment type="caution">
    <text evidence="1">The sequence shown here is derived from an EMBL/GenBank/DDBJ whole genome shotgun (WGS) entry which is preliminary data.</text>
</comment>
<sequence length="167" mass="18889">MILAFDTYYRGNSAKTVAVAFEDWTDHEPVEIYHEFIEGVKEYEPGQFYKRELPCILSLLQKIDTGQLEAIVVDGYVVLDDTGKPGLGGHLYEKLEAQFPVIGVAKSNFAKLQKNKMEVCRGQSLNPLYITSKGTALSKAADNIRNMHGDYRMPTLLKILDQETRKE</sequence>
<name>A0ABW9RMM5_9BACT</name>
<gene>
    <name evidence="1" type="ORF">E1163_09860</name>
</gene>
<dbReference type="EMBL" id="SMLW01000497">
    <property type="protein sequence ID" value="MTI25246.1"/>
    <property type="molecule type" value="Genomic_DNA"/>
</dbReference>
<dbReference type="InterPro" id="IPR007581">
    <property type="entry name" value="Endonuclease-V"/>
</dbReference>
<dbReference type="Pfam" id="PF04493">
    <property type="entry name" value="Endonuclease_5"/>
    <property type="match status" value="1"/>
</dbReference>
<dbReference type="Proteomes" id="UP000798808">
    <property type="component" value="Unassembled WGS sequence"/>
</dbReference>
<dbReference type="RefSeq" id="WP_155171279.1">
    <property type="nucleotide sequence ID" value="NZ_BAAAFL010000068.1"/>
</dbReference>
<organism evidence="1 2">
    <name type="scientific">Fulvivirga kasyanovii</name>
    <dbReference type="NCBI Taxonomy" id="396812"/>
    <lineage>
        <taxon>Bacteria</taxon>
        <taxon>Pseudomonadati</taxon>
        <taxon>Bacteroidota</taxon>
        <taxon>Cytophagia</taxon>
        <taxon>Cytophagales</taxon>
        <taxon>Fulvivirgaceae</taxon>
        <taxon>Fulvivirga</taxon>
    </lineage>
</organism>
<dbReference type="Gene3D" id="3.30.2170.10">
    <property type="entry name" value="archaeoglobus fulgidus dsm 4304 superfamily"/>
    <property type="match status" value="1"/>
</dbReference>
<dbReference type="GO" id="GO:0004519">
    <property type="term" value="F:endonuclease activity"/>
    <property type="evidence" value="ECO:0007669"/>
    <property type="project" value="UniProtKB-KW"/>
</dbReference>
<proteinExistence type="predicted"/>
<keyword evidence="1" id="KW-0540">Nuclease</keyword>
<protein>
    <submittedName>
        <fullName evidence="1">Endonuclease V</fullName>
    </submittedName>
</protein>
<reference evidence="1 2" key="1">
    <citation type="submission" date="2019-02" db="EMBL/GenBank/DDBJ databases">
        <authorList>
            <person name="Goldberg S.R."/>
            <person name="Haltli B.A."/>
            <person name="Correa H."/>
            <person name="Russell K.G."/>
        </authorList>
    </citation>
    <scope>NUCLEOTIDE SEQUENCE [LARGE SCALE GENOMIC DNA]</scope>
    <source>
        <strain evidence="1 2">JCM 16186</strain>
    </source>
</reference>
<evidence type="ECO:0000313" key="2">
    <source>
        <dbReference type="Proteomes" id="UP000798808"/>
    </source>
</evidence>
<keyword evidence="1" id="KW-0255">Endonuclease</keyword>